<dbReference type="AlphaFoldDB" id="A0A7G1G4P8"/>
<accession>A0A7G1G4P8</accession>
<dbReference type="Proteomes" id="UP000516361">
    <property type="component" value="Chromosome"/>
</dbReference>
<dbReference type="GO" id="GO:0008859">
    <property type="term" value="F:exoribonuclease II activity"/>
    <property type="evidence" value="ECO:0007669"/>
    <property type="project" value="UniProtKB-UniRule"/>
</dbReference>
<dbReference type="HAMAP" id="MF_01895">
    <property type="entry name" value="RNase_R"/>
    <property type="match status" value="1"/>
</dbReference>
<evidence type="ECO:0000256" key="2">
    <source>
        <dbReference type="ARBA" id="ARBA00022490"/>
    </source>
</evidence>
<dbReference type="FunCoup" id="A0A7G1G4P8">
    <property type="interactions" value="257"/>
</dbReference>
<evidence type="ECO:0000256" key="5">
    <source>
        <dbReference type="ARBA" id="ARBA00022839"/>
    </source>
</evidence>
<feature type="domain" description="S1 motif" evidence="8">
    <location>
        <begin position="623"/>
        <end position="704"/>
    </location>
</feature>
<keyword evidence="2 7" id="KW-0963">Cytoplasm</keyword>
<protein>
    <recommendedName>
        <fullName evidence="7">Ribonuclease R</fullName>
        <shortName evidence="7">RNase R</shortName>
        <ecNumber evidence="7">3.1.13.1</ecNumber>
    </recommendedName>
</protein>
<evidence type="ECO:0000313" key="9">
    <source>
        <dbReference type="EMBL" id="BBE31351.1"/>
    </source>
</evidence>
<dbReference type="InterPro" id="IPR001900">
    <property type="entry name" value="RNase_II/R"/>
</dbReference>
<comment type="catalytic activity">
    <reaction evidence="1 7">
        <text>Exonucleolytic cleavage in the 3'- to 5'-direction to yield nucleoside 5'-phosphates.</text>
        <dbReference type="EC" id="3.1.13.1"/>
    </reaction>
</comment>
<evidence type="ECO:0000256" key="1">
    <source>
        <dbReference type="ARBA" id="ARBA00001849"/>
    </source>
</evidence>
<dbReference type="SMART" id="SM00955">
    <property type="entry name" value="RNB"/>
    <property type="match status" value="1"/>
</dbReference>
<dbReference type="Pfam" id="PF00773">
    <property type="entry name" value="RNB"/>
    <property type="match status" value="1"/>
</dbReference>
<keyword evidence="10" id="KW-1185">Reference proteome</keyword>
<dbReference type="PANTHER" id="PTHR23355">
    <property type="entry name" value="RIBONUCLEASE"/>
    <property type="match status" value="1"/>
</dbReference>
<dbReference type="EC" id="3.1.13.1" evidence="7"/>
<sequence length="725" mass="84472">MNIEKKLLEIIKEEELIQKEIIKRFGKITNEEKKEVRKTLKDLYKKDVVYKDQKNRYHIKTEHKVVGTIEFTRRGTMAFVTGKSGEEVAITIENAGNAMHGDRVLIEKIGKWRDLDSGKVVKILKRGTKTLVGQVQKKKSTCFVIPIESKINSDFYIPKKYEKNVKNGQIVKIEVIKYKTKVKNPEAKVIEILGNENEPKIDLPIVLAKHDLPEPKKFKENVMNEARSIPNKIIKKDLKGRKDFRNDLIFTIDGDTAKDFDDAVGIKKLDNGNYELGVHIADVSNYVKENKPLDLEAYRRGTSVYLIDTVIPMLPHELSDWICSLVENEERLTMSLIMEINKNGDIVSSNIYNGVIKSKKRLTYKKVNLILNNEADEKLEKEIGWLRPQFELMKELMEILRENRKKRGSILDIESGEIYFEFDEKGFVKDIIPVERGISEVIIEEFMIKANEVIASYFFDKELPFIYRVHANPDPQLLIQLKNYLDIIGVKVDLPNKITSNVLQEILNNTKNHPLSKSIQKLLVRTMKRAIYSDENIGHFGLGSSAYTHFTSPIRRYPDLIVHRMLKKYIKNNYKLTKEDIEKYRKILPEIAEQSSKNERNANEAEWDLYDMKKAEYMQSHLSEEFEVFITGITKFGFFVEIPEKMINGLVHVSELKDDYYNYREKDNMLIGEKTKRILKVGDKLKVKAVKVNKLKAEIDFIPILEKKLNKPKKNRKNKKSKKRR</sequence>
<dbReference type="GO" id="GO:0005829">
    <property type="term" value="C:cytosol"/>
    <property type="evidence" value="ECO:0007669"/>
    <property type="project" value="TreeGrafter"/>
</dbReference>
<dbReference type="EMBL" id="AP018712">
    <property type="protein sequence ID" value="BBE31351.1"/>
    <property type="molecule type" value="Genomic_DNA"/>
</dbReference>
<keyword evidence="5 7" id="KW-0269">Exonuclease</keyword>
<dbReference type="InterPro" id="IPR012340">
    <property type="entry name" value="NA-bd_OB-fold"/>
</dbReference>
<dbReference type="InParanoid" id="A0A7G1G4P8"/>
<dbReference type="Pfam" id="PF17876">
    <property type="entry name" value="CSD2"/>
    <property type="match status" value="1"/>
</dbReference>
<organism evidence="9 10">
    <name type="scientific">Tepiditoga spiralis</name>
    <dbReference type="NCBI Taxonomy" id="2108365"/>
    <lineage>
        <taxon>Bacteria</taxon>
        <taxon>Thermotogati</taxon>
        <taxon>Thermotogota</taxon>
        <taxon>Thermotogae</taxon>
        <taxon>Petrotogales</taxon>
        <taxon>Petrotogaceae</taxon>
        <taxon>Tepiditoga</taxon>
    </lineage>
</organism>
<dbReference type="Pfam" id="PF00575">
    <property type="entry name" value="S1"/>
    <property type="match status" value="1"/>
</dbReference>
<comment type="function">
    <text evidence="7">3'-5' exoribonuclease that releases 5'-nucleoside monophosphates and is involved in maturation of structured RNAs.</text>
</comment>
<proteinExistence type="inferred from homology"/>
<keyword evidence="4 7" id="KW-0378">Hydrolase</keyword>
<dbReference type="Gene3D" id="2.40.50.140">
    <property type="entry name" value="Nucleic acid-binding proteins"/>
    <property type="match status" value="2"/>
</dbReference>
<dbReference type="SUPFAM" id="SSF50249">
    <property type="entry name" value="Nucleic acid-binding proteins"/>
    <property type="match status" value="4"/>
</dbReference>
<dbReference type="InterPro" id="IPR040476">
    <property type="entry name" value="CSD2"/>
</dbReference>
<evidence type="ECO:0000256" key="4">
    <source>
        <dbReference type="ARBA" id="ARBA00022801"/>
    </source>
</evidence>
<evidence type="ECO:0000256" key="7">
    <source>
        <dbReference type="HAMAP-Rule" id="MF_01895"/>
    </source>
</evidence>
<comment type="similarity">
    <text evidence="7">Belongs to the RNR ribonuclease family. RNase R subfamily.</text>
</comment>
<keyword evidence="6 7" id="KW-0694">RNA-binding</keyword>
<dbReference type="PROSITE" id="PS50126">
    <property type="entry name" value="S1"/>
    <property type="match status" value="1"/>
</dbReference>
<dbReference type="PROSITE" id="PS01175">
    <property type="entry name" value="RIBONUCLEASE_II"/>
    <property type="match status" value="1"/>
</dbReference>
<evidence type="ECO:0000256" key="6">
    <source>
        <dbReference type="ARBA" id="ARBA00022884"/>
    </source>
</evidence>
<dbReference type="KEGG" id="ocy:OSSY52_14920"/>
<dbReference type="InterPro" id="IPR022966">
    <property type="entry name" value="RNase_II/R_CS"/>
</dbReference>
<dbReference type="InterPro" id="IPR004476">
    <property type="entry name" value="RNase_II/RNase_R"/>
</dbReference>
<dbReference type="GO" id="GO:0003723">
    <property type="term" value="F:RNA binding"/>
    <property type="evidence" value="ECO:0007669"/>
    <property type="project" value="UniProtKB-UniRule"/>
</dbReference>
<evidence type="ECO:0000259" key="8">
    <source>
        <dbReference type="PROSITE" id="PS50126"/>
    </source>
</evidence>
<dbReference type="SMART" id="SM00316">
    <property type="entry name" value="S1"/>
    <property type="match status" value="1"/>
</dbReference>
<dbReference type="InterPro" id="IPR011805">
    <property type="entry name" value="RNase_R"/>
</dbReference>
<comment type="subcellular location">
    <subcellularLocation>
        <location evidence="7">Cytoplasm</location>
    </subcellularLocation>
</comment>
<dbReference type="NCBIfam" id="TIGR02063">
    <property type="entry name" value="RNase_R"/>
    <property type="match status" value="1"/>
</dbReference>
<dbReference type="NCBIfam" id="TIGR00358">
    <property type="entry name" value="3_prime_RNase"/>
    <property type="match status" value="1"/>
</dbReference>
<reference evidence="9 10" key="1">
    <citation type="submission" date="2018-06" db="EMBL/GenBank/DDBJ databases">
        <title>Genome sequencing of Oceanotoga sp. sy52.</title>
        <authorList>
            <person name="Mori K."/>
        </authorList>
    </citation>
    <scope>NUCLEOTIDE SEQUENCE [LARGE SCALE GENOMIC DNA]</scope>
    <source>
        <strain evidence="10">sy52</strain>
    </source>
</reference>
<dbReference type="CDD" id="cd04471">
    <property type="entry name" value="S1_RNase_R"/>
    <property type="match status" value="1"/>
</dbReference>
<keyword evidence="3 7" id="KW-0540">Nuclease</keyword>
<dbReference type="GO" id="GO:0006402">
    <property type="term" value="P:mRNA catabolic process"/>
    <property type="evidence" value="ECO:0007669"/>
    <property type="project" value="TreeGrafter"/>
</dbReference>
<name>A0A7G1G4P8_9BACT</name>
<dbReference type="InterPro" id="IPR003029">
    <property type="entry name" value="S1_domain"/>
</dbReference>
<evidence type="ECO:0000313" key="10">
    <source>
        <dbReference type="Proteomes" id="UP000516361"/>
    </source>
</evidence>
<evidence type="ECO:0000256" key="3">
    <source>
        <dbReference type="ARBA" id="ARBA00022722"/>
    </source>
</evidence>
<dbReference type="PANTHER" id="PTHR23355:SF9">
    <property type="entry name" value="DIS3-LIKE EXONUCLEASE 2"/>
    <property type="match status" value="1"/>
</dbReference>
<gene>
    <name evidence="7 9" type="primary">rnr</name>
    <name evidence="9" type="ORF">OSSY52_14920</name>
</gene>
<dbReference type="InterPro" id="IPR050180">
    <property type="entry name" value="RNR_Ribonuclease"/>
</dbReference>